<dbReference type="GO" id="GO:0043813">
    <property type="term" value="F:phosphatidylinositol-3,5-bisphosphate 5-phosphatase activity"/>
    <property type="evidence" value="ECO:0007669"/>
    <property type="project" value="TreeGrafter"/>
</dbReference>
<evidence type="ECO:0000256" key="9">
    <source>
        <dbReference type="SAM" id="MobiDB-lite"/>
    </source>
</evidence>
<dbReference type="GO" id="GO:0015031">
    <property type="term" value="P:protein transport"/>
    <property type="evidence" value="ECO:0007669"/>
    <property type="project" value="UniProtKB-KW"/>
</dbReference>
<dbReference type="Pfam" id="PF02383">
    <property type="entry name" value="Syja_N"/>
    <property type="match status" value="1"/>
</dbReference>
<proteinExistence type="inferred from homology"/>
<feature type="domain" description="SAC" evidence="10">
    <location>
        <begin position="135"/>
        <end position="472"/>
    </location>
</feature>
<dbReference type="InterPro" id="IPR000300">
    <property type="entry name" value="IPPc"/>
</dbReference>
<dbReference type="Pfam" id="PF22669">
    <property type="entry name" value="Exo_endo_phos2"/>
    <property type="match status" value="1"/>
</dbReference>
<evidence type="ECO:0000313" key="12">
    <source>
        <dbReference type="Proteomes" id="UP000716291"/>
    </source>
</evidence>
<dbReference type="InterPro" id="IPR036691">
    <property type="entry name" value="Endo/exonu/phosph_ase_sf"/>
</dbReference>
<evidence type="ECO:0000256" key="3">
    <source>
        <dbReference type="ARBA" id="ARBA00009678"/>
    </source>
</evidence>
<evidence type="ECO:0000256" key="8">
    <source>
        <dbReference type="ARBA" id="ARBA00022927"/>
    </source>
</evidence>
<keyword evidence="12" id="KW-1185">Reference proteome</keyword>
<keyword evidence="7" id="KW-0378">Hydrolase</keyword>
<comment type="similarity">
    <text evidence="2">Belongs to the synaptojanin family.</text>
</comment>
<evidence type="ECO:0000313" key="11">
    <source>
        <dbReference type="EMBL" id="KAG1307380.1"/>
    </source>
</evidence>
<name>A0A9P6X7V6_RHIOR</name>
<comment type="similarity">
    <text evidence="3">In the central section; belongs to the inositol 1,4,5-trisphosphate 5-phosphatase family.</text>
</comment>
<dbReference type="PANTHER" id="PTHR11200:SF257">
    <property type="entry name" value="PHOSPHOINOSITIDE 5-PHOSPHATASE"/>
    <property type="match status" value="1"/>
</dbReference>
<evidence type="ECO:0000256" key="1">
    <source>
        <dbReference type="ARBA" id="ARBA00004496"/>
    </source>
</evidence>
<accession>A0A9P6X7V6</accession>
<evidence type="ECO:0000256" key="4">
    <source>
        <dbReference type="ARBA" id="ARBA00013044"/>
    </source>
</evidence>
<dbReference type="GO" id="GO:0005737">
    <property type="term" value="C:cytoplasm"/>
    <property type="evidence" value="ECO:0007669"/>
    <property type="project" value="UniProtKB-SubCell"/>
</dbReference>
<dbReference type="SMART" id="SM00128">
    <property type="entry name" value="IPPc"/>
    <property type="match status" value="1"/>
</dbReference>
<keyword evidence="8" id="KW-0653">Protein transport</keyword>
<dbReference type="FunFam" id="3.60.10.10:FF:000029">
    <property type="entry name" value="Inositol polyphosphate 5-phosphatase"/>
    <property type="match status" value="1"/>
</dbReference>
<dbReference type="EC" id="3.1.3.36" evidence="4"/>
<dbReference type="PROSITE" id="PS50275">
    <property type="entry name" value="SAC"/>
    <property type="match status" value="1"/>
</dbReference>
<organism evidence="11 12">
    <name type="scientific">Rhizopus oryzae</name>
    <name type="common">Mucormycosis agent</name>
    <name type="synonym">Rhizopus arrhizus var. delemar</name>
    <dbReference type="NCBI Taxonomy" id="64495"/>
    <lineage>
        <taxon>Eukaryota</taxon>
        <taxon>Fungi</taxon>
        <taxon>Fungi incertae sedis</taxon>
        <taxon>Mucoromycota</taxon>
        <taxon>Mucoromycotina</taxon>
        <taxon>Mucoromycetes</taxon>
        <taxon>Mucorales</taxon>
        <taxon>Mucorineae</taxon>
        <taxon>Rhizopodaceae</taxon>
        <taxon>Rhizopus</taxon>
    </lineage>
</organism>
<dbReference type="GO" id="GO:0016020">
    <property type="term" value="C:membrane"/>
    <property type="evidence" value="ECO:0007669"/>
    <property type="project" value="TreeGrafter"/>
</dbReference>
<feature type="compositionally biased region" description="Basic and acidic residues" evidence="9">
    <location>
        <begin position="918"/>
        <end position="936"/>
    </location>
</feature>
<dbReference type="GO" id="GO:0004439">
    <property type="term" value="F:phosphatidylinositol-4,5-bisphosphate 5-phosphatase activity"/>
    <property type="evidence" value="ECO:0007669"/>
    <property type="project" value="UniProtKB-EC"/>
</dbReference>
<feature type="region of interest" description="Disordered" evidence="9">
    <location>
        <begin position="908"/>
        <end position="947"/>
    </location>
</feature>
<dbReference type="InterPro" id="IPR002013">
    <property type="entry name" value="SAC_dom"/>
</dbReference>
<dbReference type="PANTHER" id="PTHR11200">
    <property type="entry name" value="INOSITOL 5-PHOSPHATASE"/>
    <property type="match status" value="1"/>
</dbReference>
<dbReference type="Gene3D" id="3.60.10.10">
    <property type="entry name" value="Endonuclease/exonuclease/phosphatase"/>
    <property type="match status" value="1"/>
</dbReference>
<protein>
    <recommendedName>
        <fullName evidence="4">phosphoinositide 5-phosphatase</fullName>
        <ecNumber evidence="4">3.1.3.36</ecNumber>
    </recommendedName>
</protein>
<dbReference type="SUPFAM" id="SSF56219">
    <property type="entry name" value="DNase I-like"/>
    <property type="match status" value="1"/>
</dbReference>
<dbReference type="EMBL" id="JAANQT010000957">
    <property type="protein sequence ID" value="KAG1307380.1"/>
    <property type="molecule type" value="Genomic_DNA"/>
</dbReference>
<gene>
    <name evidence="11" type="ORF">G6F64_006864</name>
</gene>
<dbReference type="Proteomes" id="UP000716291">
    <property type="component" value="Unassembled WGS sequence"/>
</dbReference>
<sequence length="947" mass="107496">MQTHLLLREHPRALALRPTVLGEAPPAVLVLQEHESNKATAKLYNPTEFEDSEWRILNSRPVFGCLGLITVQSECFMAIVTDCVSVGRIRAGEEVHKIQSVSFYSLSSARYDEMDYAYDSDDIDTNRVEHPCIQLQKLFSTGNFYFTLDFDLTKTVQARTSVASSGVYSFDRHFLWNQFMISGLLEYRSKLDRKKQMDLDRGGFLVFAIRGYVGVETIKLDHEKYELSVISKLSCQRAGTRFNSRGIDDNGHVANFVETETILYSDRICYSYTQIRGSVPVFWEQQGMQLVQHKIQISRGPGATLPAVKRHFDDLTHRYGGVCNVNLLSQKEGTVSGESMLSNAFNTAVNQLNCSEKVRMVNFDLHAECRGGNYDNVAYLMNDIKDNLEDYGYFLMDTDDNQIICEQRGVFRTNCMDCLDRTNLVQNEISKRLLLDYLNSCGGSRYAMDSLVARHSHLWAENGDGLSRIYAGTGALKSSFTRTGKVTFMNVLSDATRSVNRFYINNFQDKARQEVIDLLLGKLANQMVIAIHDPLSDSVTRQLTKRVKEYSKSRKISIFCGSYNLNGKAFKGESLDPWLLQHLEGNTNEPDIYAIGFQEIVELSPQQVMATDAETRKVWEEQIEHTLNSKNGEKYTLLRSNQLVGAALVIFAKSSIVDEIRNVESAIKKTGIMGIAGNKGAVAIRMDYGDTSFCFLAAHFASGQSNVDDRNNDFRTINEGLRFLRGKTIDSHDNIIWISDFNYRVSMTNLEAREYAYQGNIEALLNHDQLIREMKRGNVFKGYKEGLISFLPTYKYDVGTDIYDTSEKQRIPGWTDRILFKGEQLKQIQYNRAELYTSDHRPVFAIFDADIITLDNEAKSKLQKEIYQSLSSIEVKTSPPELPKRKMTTPLPASKDPLVDILIDVSLDSITTPPPSSDTKKWWEDSEGLPKADKTRVNTRNPFDDLL</sequence>
<dbReference type="InterPro" id="IPR046985">
    <property type="entry name" value="IP5"/>
</dbReference>
<evidence type="ECO:0000259" key="10">
    <source>
        <dbReference type="PROSITE" id="PS50275"/>
    </source>
</evidence>
<evidence type="ECO:0000256" key="6">
    <source>
        <dbReference type="ARBA" id="ARBA00022490"/>
    </source>
</evidence>
<evidence type="ECO:0000256" key="5">
    <source>
        <dbReference type="ARBA" id="ARBA00022448"/>
    </source>
</evidence>
<dbReference type="AlphaFoldDB" id="A0A9P6X7V6"/>
<dbReference type="GO" id="GO:0046856">
    <property type="term" value="P:phosphatidylinositol dephosphorylation"/>
    <property type="evidence" value="ECO:0007669"/>
    <property type="project" value="InterPro"/>
</dbReference>
<keyword evidence="5" id="KW-0813">Transport</keyword>
<evidence type="ECO:0000256" key="7">
    <source>
        <dbReference type="ARBA" id="ARBA00022801"/>
    </source>
</evidence>
<comment type="caution">
    <text evidence="11">The sequence shown here is derived from an EMBL/GenBank/DDBJ whole genome shotgun (WGS) entry which is preliminary data.</text>
</comment>
<evidence type="ECO:0000256" key="2">
    <source>
        <dbReference type="ARBA" id="ARBA00008943"/>
    </source>
</evidence>
<reference evidence="11" key="1">
    <citation type="journal article" date="2020" name="Microb. Genom.">
        <title>Genetic diversity of clinical and environmental Mucorales isolates obtained from an investigation of mucormycosis cases among solid organ transplant recipients.</title>
        <authorList>
            <person name="Nguyen M.H."/>
            <person name="Kaul D."/>
            <person name="Muto C."/>
            <person name="Cheng S.J."/>
            <person name="Richter R.A."/>
            <person name="Bruno V.M."/>
            <person name="Liu G."/>
            <person name="Beyhan S."/>
            <person name="Sundermann A.J."/>
            <person name="Mounaud S."/>
            <person name="Pasculle A.W."/>
            <person name="Nierman W.C."/>
            <person name="Driscoll E."/>
            <person name="Cumbie R."/>
            <person name="Clancy C.J."/>
            <person name="Dupont C.L."/>
        </authorList>
    </citation>
    <scope>NUCLEOTIDE SEQUENCE</scope>
    <source>
        <strain evidence="11">GL11</strain>
    </source>
</reference>
<comment type="subcellular location">
    <subcellularLocation>
        <location evidence="1">Cytoplasm</location>
    </subcellularLocation>
</comment>
<keyword evidence="6" id="KW-0963">Cytoplasm</keyword>